<name>A0A6A5CGP1_NAEFO</name>
<dbReference type="AlphaFoldDB" id="A0A6A5CGP1"/>
<dbReference type="Proteomes" id="UP000444721">
    <property type="component" value="Unassembled WGS sequence"/>
</dbReference>
<feature type="chain" id="PRO_5025469390" evidence="1">
    <location>
        <begin position="31"/>
        <end position="267"/>
    </location>
</feature>
<comment type="caution">
    <text evidence="2">The sequence shown here is derived from an EMBL/GenBank/DDBJ whole genome shotgun (WGS) entry which is preliminary data.</text>
</comment>
<dbReference type="OMA" id="EYFHEVT"/>
<dbReference type="RefSeq" id="XP_044569158.1">
    <property type="nucleotide sequence ID" value="XM_044706744.1"/>
</dbReference>
<dbReference type="VEuPathDB" id="AmoebaDB:NF0004850"/>
<evidence type="ECO:0000313" key="2">
    <source>
        <dbReference type="EMBL" id="KAF0984445.1"/>
    </source>
</evidence>
<accession>A0A6A5CGP1</accession>
<proteinExistence type="predicted"/>
<dbReference type="VEuPathDB" id="AmoebaDB:FDP41_000344"/>
<sequence>MKPTTTKISLFLVLCLLFVCALTLMPNVNATTSECRYPAGSVNNKRKGTVLSHDEIEEIVEGHILSRIALEEDDENALTEEDLAILSEHAETLSEHPVLFRRFRRFFRRVGRVFRRIGRFIGRVLKGVFKLFGFSRKAKKIIEDSPKDWNGATGPTELKKKNQLPFVGHVAKTPCIACRVNCMKHYNALGGSLFSSCKTQFYYYGCRQTAPCYEPTTAEDSVIEGMIGICMYRNGCQLVPQWEQVGRNLMTLQQVIGRIRQSQVSAE</sequence>
<gene>
    <name evidence="2" type="ORF">FDP41_000344</name>
</gene>
<keyword evidence="3" id="KW-1185">Reference proteome</keyword>
<protein>
    <submittedName>
        <fullName evidence="2">Uncharacterized protein</fullName>
    </submittedName>
</protein>
<dbReference type="EMBL" id="VFQX01000002">
    <property type="protein sequence ID" value="KAF0984445.1"/>
    <property type="molecule type" value="Genomic_DNA"/>
</dbReference>
<evidence type="ECO:0000313" key="3">
    <source>
        <dbReference type="Proteomes" id="UP000444721"/>
    </source>
</evidence>
<dbReference type="VEuPathDB" id="AmoebaDB:NfTy_000490"/>
<organism evidence="2 3">
    <name type="scientific">Naegleria fowleri</name>
    <name type="common">Brain eating amoeba</name>
    <dbReference type="NCBI Taxonomy" id="5763"/>
    <lineage>
        <taxon>Eukaryota</taxon>
        <taxon>Discoba</taxon>
        <taxon>Heterolobosea</taxon>
        <taxon>Tetramitia</taxon>
        <taxon>Eutetramitia</taxon>
        <taxon>Vahlkampfiidae</taxon>
        <taxon>Naegleria</taxon>
    </lineage>
</organism>
<feature type="signal peptide" evidence="1">
    <location>
        <begin position="1"/>
        <end position="30"/>
    </location>
</feature>
<reference evidence="2 3" key="1">
    <citation type="journal article" date="2019" name="Sci. Rep.">
        <title>Nanopore sequencing improves the draft genome of the human pathogenic amoeba Naegleria fowleri.</title>
        <authorList>
            <person name="Liechti N."/>
            <person name="Schurch N."/>
            <person name="Bruggmann R."/>
            <person name="Wittwer M."/>
        </authorList>
    </citation>
    <scope>NUCLEOTIDE SEQUENCE [LARGE SCALE GENOMIC DNA]</scope>
    <source>
        <strain evidence="2 3">ATCC 30894</strain>
    </source>
</reference>
<dbReference type="GeneID" id="68107562"/>
<dbReference type="OrthoDB" id="10390742at2759"/>
<keyword evidence="1" id="KW-0732">Signal</keyword>
<evidence type="ECO:0000256" key="1">
    <source>
        <dbReference type="SAM" id="SignalP"/>
    </source>
</evidence>